<feature type="transmembrane region" description="Helical" evidence="5">
    <location>
        <begin position="102"/>
        <end position="121"/>
    </location>
</feature>
<dbReference type="CDD" id="cd10429">
    <property type="entry name" value="GAAP_like"/>
    <property type="match status" value="1"/>
</dbReference>
<dbReference type="STRING" id="1097556.R4X801"/>
<accession>R4X801</accession>
<keyword evidence="2 5" id="KW-0812">Transmembrane</keyword>
<dbReference type="OrthoDB" id="7933078at2759"/>
<feature type="transmembrane region" description="Helical" evidence="5">
    <location>
        <begin position="70"/>
        <end position="90"/>
    </location>
</feature>
<evidence type="ECO:0000256" key="5">
    <source>
        <dbReference type="RuleBase" id="RU004379"/>
    </source>
</evidence>
<reference evidence="7 8" key="1">
    <citation type="journal article" date="2013" name="MBio">
        <title>Genome sequencing of the plant pathogen Taphrina deformans, the causal agent of peach leaf curl.</title>
        <authorList>
            <person name="Cisse O.H."/>
            <person name="Almeida J.M.G.C.F."/>
            <person name="Fonseca A."/>
            <person name="Kumar A.A."/>
            <person name="Salojaervi J."/>
            <person name="Overmyer K."/>
            <person name="Hauser P.M."/>
            <person name="Pagni M."/>
        </authorList>
    </citation>
    <scope>NUCLEOTIDE SEQUENCE [LARGE SCALE GENOMIC DNA]</scope>
    <source>
        <strain evidence="8">PYCC 5710 / ATCC 11124 / CBS 356.35 / IMI 108563 / JCM 9778 / NBRC 8474</strain>
    </source>
</reference>
<evidence type="ECO:0000313" key="7">
    <source>
        <dbReference type="EMBL" id="CCG81377.1"/>
    </source>
</evidence>
<feature type="transmembrane region" description="Helical" evidence="5">
    <location>
        <begin position="130"/>
        <end position="151"/>
    </location>
</feature>
<evidence type="ECO:0000256" key="1">
    <source>
        <dbReference type="ARBA" id="ARBA00004141"/>
    </source>
</evidence>
<dbReference type="PANTHER" id="PTHR23291">
    <property type="entry name" value="BAX INHIBITOR-RELATED"/>
    <property type="match status" value="1"/>
</dbReference>
<evidence type="ECO:0000256" key="4">
    <source>
        <dbReference type="ARBA" id="ARBA00023136"/>
    </source>
</evidence>
<keyword evidence="4 5" id="KW-0472">Membrane</keyword>
<dbReference type="eggNOG" id="KOG2322">
    <property type="taxonomic scope" value="Eukaryota"/>
</dbReference>
<comment type="subcellular location">
    <subcellularLocation>
        <location evidence="1">Membrane</location>
        <topology evidence="1">Multi-pass membrane protein</topology>
    </subcellularLocation>
</comment>
<dbReference type="EMBL" id="CAHR02000037">
    <property type="protein sequence ID" value="CCG81377.1"/>
    <property type="molecule type" value="Genomic_DNA"/>
</dbReference>
<keyword evidence="3 5" id="KW-1133">Transmembrane helix</keyword>
<sequence length="273" mass="30621">MASYQPVSTTAPPAYDPTKTTNTAGTPGYGSTSLDESRPVNAVDPDDDFKFGTTVDSCDLIIRMGFIRKVYTILLTQIISTTIIGAFMMSNESVKTWVQANHWMMLTAVIGSFASLLALFWKRQSYPTNFYLLALFTTVEAYTVGTVTSYYDSKIVLEALVLTTGVFLALTLFTFQTKYDFVSWGSFLYMALWGMVMVGFVGMFFPHNSGFELAYSGFGCLVFSGYILYDTQMIIKHHSVDEYIMASVSLYLDLINLFLNILRILNQMNNNNN</sequence>
<evidence type="ECO:0000256" key="2">
    <source>
        <dbReference type="ARBA" id="ARBA00022692"/>
    </source>
</evidence>
<feature type="transmembrane region" description="Helical" evidence="5">
    <location>
        <begin position="187"/>
        <end position="207"/>
    </location>
</feature>
<evidence type="ECO:0000313" key="8">
    <source>
        <dbReference type="Proteomes" id="UP000013776"/>
    </source>
</evidence>
<dbReference type="PANTHER" id="PTHR23291:SF50">
    <property type="entry name" value="PROTEIN LIFEGUARD 4"/>
    <property type="match status" value="1"/>
</dbReference>
<comment type="caution">
    <text evidence="7">The sequence shown here is derived from an EMBL/GenBank/DDBJ whole genome shotgun (WGS) entry which is preliminary data.</text>
</comment>
<evidence type="ECO:0000256" key="6">
    <source>
        <dbReference type="SAM" id="MobiDB-lite"/>
    </source>
</evidence>
<proteinExistence type="inferred from homology"/>
<evidence type="ECO:0000256" key="3">
    <source>
        <dbReference type="ARBA" id="ARBA00022989"/>
    </source>
</evidence>
<feature type="compositionally biased region" description="Polar residues" evidence="6">
    <location>
        <begin position="1"/>
        <end position="11"/>
    </location>
</feature>
<comment type="similarity">
    <text evidence="5">Belongs to the BI1 family.</text>
</comment>
<dbReference type="Proteomes" id="UP000013776">
    <property type="component" value="Unassembled WGS sequence"/>
</dbReference>
<feature type="transmembrane region" description="Helical" evidence="5">
    <location>
        <begin position="157"/>
        <end position="175"/>
    </location>
</feature>
<keyword evidence="8" id="KW-1185">Reference proteome</keyword>
<gene>
    <name evidence="7" type="ORF">TAPDE_001081</name>
</gene>
<dbReference type="AlphaFoldDB" id="R4X801"/>
<protein>
    <submittedName>
        <fullName evidence="7">Bax Inhibitor family protein</fullName>
    </submittedName>
</protein>
<feature type="region of interest" description="Disordered" evidence="6">
    <location>
        <begin position="1"/>
        <end position="41"/>
    </location>
</feature>
<dbReference type="Pfam" id="PF01027">
    <property type="entry name" value="Bax1-I"/>
    <property type="match status" value="1"/>
</dbReference>
<dbReference type="InterPro" id="IPR006214">
    <property type="entry name" value="Bax_inhibitor_1-related"/>
</dbReference>
<feature type="compositionally biased region" description="Polar residues" evidence="6">
    <location>
        <begin position="18"/>
        <end position="34"/>
    </location>
</feature>
<name>R4X801_TAPDE</name>
<organism evidence="7 8">
    <name type="scientific">Taphrina deformans (strain PYCC 5710 / ATCC 11124 / CBS 356.35 / IMI 108563 / JCM 9778 / NBRC 8474)</name>
    <name type="common">Peach leaf curl fungus</name>
    <name type="synonym">Lalaria deformans</name>
    <dbReference type="NCBI Taxonomy" id="1097556"/>
    <lineage>
        <taxon>Eukaryota</taxon>
        <taxon>Fungi</taxon>
        <taxon>Dikarya</taxon>
        <taxon>Ascomycota</taxon>
        <taxon>Taphrinomycotina</taxon>
        <taxon>Taphrinomycetes</taxon>
        <taxon>Taphrinales</taxon>
        <taxon>Taphrinaceae</taxon>
        <taxon>Taphrina</taxon>
    </lineage>
</organism>
<feature type="transmembrane region" description="Helical" evidence="5">
    <location>
        <begin position="213"/>
        <end position="231"/>
    </location>
</feature>
<feature type="transmembrane region" description="Helical" evidence="5">
    <location>
        <begin position="243"/>
        <end position="265"/>
    </location>
</feature>
<dbReference type="GO" id="GO:0016020">
    <property type="term" value="C:membrane"/>
    <property type="evidence" value="ECO:0007669"/>
    <property type="project" value="UniProtKB-SubCell"/>
</dbReference>